<feature type="active site" evidence="3">
    <location>
        <position position="315"/>
    </location>
</feature>
<proteinExistence type="inferred from homology"/>
<feature type="domain" description="Peptidase A1" evidence="7">
    <location>
        <begin position="118"/>
        <end position="426"/>
    </location>
</feature>
<evidence type="ECO:0000256" key="4">
    <source>
        <dbReference type="PIRSR" id="PIRSR601461-2"/>
    </source>
</evidence>
<evidence type="ECO:0000256" key="3">
    <source>
        <dbReference type="PIRSR" id="PIRSR601461-1"/>
    </source>
</evidence>
<keyword evidence="4" id="KW-1015">Disulfide bond</keyword>
<keyword evidence="6" id="KW-0732">Signal</keyword>
<organism evidence="8 9">
    <name type="scientific">Fistulina hepatica ATCC 64428</name>
    <dbReference type="NCBI Taxonomy" id="1128425"/>
    <lineage>
        <taxon>Eukaryota</taxon>
        <taxon>Fungi</taxon>
        <taxon>Dikarya</taxon>
        <taxon>Basidiomycota</taxon>
        <taxon>Agaricomycotina</taxon>
        <taxon>Agaricomycetes</taxon>
        <taxon>Agaricomycetidae</taxon>
        <taxon>Agaricales</taxon>
        <taxon>Fistulinaceae</taxon>
        <taxon>Fistulina</taxon>
    </lineage>
</organism>
<name>A0A0D7A311_9AGAR</name>
<sequence length="429" mass="45574">MLFRSLVVVGAVVSATVSAAPVAAPDFITPGNNVLKLRKRAGLTDENGVFDYDRFVAINVATKNKHRQNIINLANNLGEQTVTDLATIPSKVAARLAQRWKTKRQAEALTDEEDNEEWAGDITIGSDDQKFLIDFDTGSSDLWVPSSTCTSDICSEKNTYDASSSTSSVAEKGTFEIEYGDGSTVEGSIYEDAVHIAGINVTKQTFSAVTQLSSSFADDPIDGLLGMAFPAISNLRADPFLLTAKSEGSVANSTFGVKLATNGSALYLGGTDTSQYTGSIEFHAINTTTGFWQATGGSVSTSGKAVITDINTIIDTGTTLMYGPPTAVADFYKEIDGVEEYPDEAGLYVFPCDSNVTATLSWGGKDWAISATDFNIGQVEEGSTDCVAALMGEDLGLGTNTWLLGDTFIRNVYAVFDYSDSKVGFATLA</sequence>
<evidence type="ECO:0000259" key="7">
    <source>
        <dbReference type="PROSITE" id="PS51767"/>
    </source>
</evidence>
<evidence type="ECO:0000313" key="8">
    <source>
        <dbReference type="EMBL" id="KIY45392.1"/>
    </source>
</evidence>
<dbReference type="InterPro" id="IPR001969">
    <property type="entry name" value="Aspartic_peptidase_AS"/>
</dbReference>
<dbReference type="AlphaFoldDB" id="A0A0D7A311"/>
<dbReference type="PROSITE" id="PS00141">
    <property type="entry name" value="ASP_PROTEASE"/>
    <property type="match status" value="1"/>
</dbReference>
<dbReference type="GO" id="GO:0004190">
    <property type="term" value="F:aspartic-type endopeptidase activity"/>
    <property type="evidence" value="ECO:0007669"/>
    <property type="project" value="UniProtKB-KW"/>
</dbReference>
<feature type="active site" evidence="3">
    <location>
        <position position="136"/>
    </location>
</feature>
<keyword evidence="9" id="KW-1185">Reference proteome</keyword>
<gene>
    <name evidence="8" type="ORF">FISHEDRAFT_49243</name>
</gene>
<dbReference type="EMBL" id="KN882048">
    <property type="protein sequence ID" value="KIY45392.1"/>
    <property type="molecule type" value="Genomic_DNA"/>
</dbReference>
<dbReference type="GO" id="GO:0006508">
    <property type="term" value="P:proteolysis"/>
    <property type="evidence" value="ECO:0007669"/>
    <property type="project" value="UniProtKB-KW"/>
</dbReference>
<evidence type="ECO:0000256" key="6">
    <source>
        <dbReference type="SAM" id="SignalP"/>
    </source>
</evidence>
<feature type="disulfide bond" evidence="4">
    <location>
        <begin position="149"/>
        <end position="154"/>
    </location>
</feature>
<dbReference type="PROSITE" id="PS51767">
    <property type="entry name" value="PEPTIDASE_A1"/>
    <property type="match status" value="1"/>
</dbReference>
<dbReference type="CDD" id="cd05471">
    <property type="entry name" value="pepsin_like"/>
    <property type="match status" value="1"/>
</dbReference>
<dbReference type="Proteomes" id="UP000054144">
    <property type="component" value="Unassembled WGS sequence"/>
</dbReference>
<dbReference type="SUPFAM" id="SSF50630">
    <property type="entry name" value="Acid proteases"/>
    <property type="match status" value="1"/>
</dbReference>
<evidence type="ECO:0000256" key="5">
    <source>
        <dbReference type="RuleBase" id="RU000454"/>
    </source>
</evidence>
<evidence type="ECO:0000256" key="2">
    <source>
        <dbReference type="ARBA" id="ARBA00022750"/>
    </source>
</evidence>
<keyword evidence="5" id="KW-0378">Hydrolase</keyword>
<keyword evidence="2 5" id="KW-0064">Aspartyl protease</keyword>
<dbReference type="PANTHER" id="PTHR47966">
    <property type="entry name" value="BETA-SITE APP-CLEAVING ENZYME, ISOFORM A-RELATED"/>
    <property type="match status" value="1"/>
</dbReference>
<keyword evidence="5 8" id="KW-0645">Protease</keyword>
<evidence type="ECO:0000313" key="9">
    <source>
        <dbReference type="Proteomes" id="UP000054144"/>
    </source>
</evidence>
<dbReference type="OrthoDB" id="15189at2759"/>
<comment type="similarity">
    <text evidence="1 5">Belongs to the peptidase A1 family.</text>
</comment>
<feature type="signal peptide" evidence="6">
    <location>
        <begin position="1"/>
        <end position="19"/>
    </location>
</feature>
<dbReference type="InterPro" id="IPR021109">
    <property type="entry name" value="Peptidase_aspartic_dom_sf"/>
</dbReference>
<dbReference type="PRINTS" id="PR00792">
    <property type="entry name" value="PEPSIN"/>
</dbReference>
<dbReference type="InterPro" id="IPR033121">
    <property type="entry name" value="PEPTIDASE_A1"/>
</dbReference>
<protein>
    <submittedName>
        <fullName evidence="8">Acid protease</fullName>
    </submittedName>
</protein>
<dbReference type="FunFam" id="2.40.70.10:FF:000008">
    <property type="entry name" value="Cathepsin D"/>
    <property type="match status" value="1"/>
</dbReference>
<dbReference type="InterPro" id="IPR001461">
    <property type="entry name" value="Aspartic_peptidase_A1"/>
</dbReference>
<feature type="chain" id="PRO_5002316040" evidence="6">
    <location>
        <begin position="20"/>
        <end position="429"/>
    </location>
</feature>
<dbReference type="PANTHER" id="PTHR47966:SF51">
    <property type="entry name" value="BETA-SITE APP-CLEAVING ENZYME, ISOFORM A-RELATED"/>
    <property type="match status" value="1"/>
</dbReference>
<dbReference type="Pfam" id="PF00026">
    <property type="entry name" value="Asp"/>
    <property type="match status" value="1"/>
</dbReference>
<dbReference type="InterPro" id="IPR034164">
    <property type="entry name" value="Pepsin-like_dom"/>
</dbReference>
<evidence type="ECO:0000256" key="1">
    <source>
        <dbReference type="ARBA" id="ARBA00007447"/>
    </source>
</evidence>
<accession>A0A0D7A311</accession>
<reference evidence="8 9" key="1">
    <citation type="journal article" date="2015" name="Fungal Genet. Biol.">
        <title>Evolution of novel wood decay mechanisms in Agaricales revealed by the genome sequences of Fistulina hepatica and Cylindrobasidium torrendii.</title>
        <authorList>
            <person name="Floudas D."/>
            <person name="Held B.W."/>
            <person name="Riley R."/>
            <person name="Nagy L.G."/>
            <person name="Koehler G."/>
            <person name="Ransdell A.S."/>
            <person name="Younus H."/>
            <person name="Chow J."/>
            <person name="Chiniquy J."/>
            <person name="Lipzen A."/>
            <person name="Tritt A."/>
            <person name="Sun H."/>
            <person name="Haridas S."/>
            <person name="LaButti K."/>
            <person name="Ohm R.A."/>
            <person name="Kues U."/>
            <person name="Blanchette R.A."/>
            <person name="Grigoriev I.V."/>
            <person name="Minto R.E."/>
            <person name="Hibbett D.S."/>
        </authorList>
    </citation>
    <scope>NUCLEOTIDE SEQUENCE [LARGE SCALE GENOMIC DNA]</scope>
    <source>
        <strain evidence="8 9">ATCC 64428</strain>
    </source>
</reference>
<dbReference type="Gene3D" id="2.40.70.10">
    <property type="entry name" value="Acid Proteases"/>
    <property type="match status" value="2"/>
</dbReference>